<organism evidence="1">
    <name type="scientific">bioreactor metagenome</name>
    <dbReference type="NCBI Taxonomy" id="1076179"/>
    <lineage>
        <taxon>unclassified sequences</taxon>
        <taxon>metagenomes</taxon>
        <taxon>ecological metagenomes</taxon>
    </lineage>
</organism>
<evidence type="ECO:0000313" key="1">
    <source>
        <dbReference type="EMBL" id="MPM94405.1"/>
    </source>
</evidence>
<gene>
    <name evidence="1" type="ORF">SDC9_141551</name>
</gene>
<name>A0A645DYL2_9ZZZZ</name>
<proteinExistence type="predicted"/>
<reference evidence="1" key="1">
    <citation type="submission" date="2019-08" db="EMBL/GenBank/DDBJ databases">
        <authorList>
            <person name="Kucharzyk K."/>
            <person name="Murdoch R.W."/>
            <person name="Higgins S."/>
            <person name="Loffler F."/>
        </authorList>
    </citation>
    <scope>NUCLEOTIDE SEQUENCE</scope>
</reference>
<dbReference type="EMBL" id="VSSQ01041049">
    <property type="protein sequence ID" value="MPM94405.1"/>
    <property type="molecule type" value="Genomic_DNA"/>
</dbReference>
<accession>A0A645DYL2</accession>
<comment type="caution">
    <text evidence="1">The sequence shown here is derived from an EMBL/GenBank/DDBJ whole genome shotgun (WGS) entry which is preliminary data.</text>
</comment>
<sequence length="178" mass="19724">MSMDDIIRLSCILNASFSSQIKCSRRVMSFSVARLQASATAAVSISLRAFSVSFSSLVDIYGMRSVRSLPFTRNPSARSCVKALRKGVRLTPSDSESCSSRSGNPDLSSPRNILFFRAKYAASARFAVVCVIIGRFPPLRAASKEPDTKPRQSFLMKRPYQRPPAMFYMCGYPLLLLC</sequence>
<dbReference type="AlphaFoldDB" id="A0A645DYL2"/>
<protein>
    <submittedName>
        <fullName evidence="1">Uncharacterized protein</fullName>
    </submittedName>
</protein>